<gene>
    <name evidence="1" type="ORF">CGGC5_8611</name>
    <name evidence="2" type="ORF">CGGC5_v017302</name>
</gene>
<organism evidence="1">
    <name type="scientific">Colletotrichum fructicola (strain Nara gc5)</name>
    <name type="common">Anthracnose fungus</name>
    <name type="synonym">Colletotrichum gloeosporioides (strain Nara gc5)</name>
    <dbReference type="NCBI Taxonomy" id="1213859"/>
    <lineage>
        <taxon>Eukaryota</taxon>
        <taxon>Fungi</taxon>
        <taxon>Dikarya</taxon>
        <taxon>Ascomycota</taxon>
        <taxon>Pezizomycotina</taxon>
        <taxon>Sordariomycetes</taxon>
        <taxon>Hypocreomycetidae</taxon>
        <taxon>Glomerellales</taxon>
        <taxon>Glomerellaceae</taxon>
        <taxon>Colletotrichum</taxon>
        <taxon>Colletotrichum gloeosporioides species complex</taxon>
    </lineage>
</organism>
<dbReference type="HOGENOM" id="CLU_1602579_0_0_1"/>
<name>L2FYX7_COLFN</name>
<dbReference type="EMBL" id="KB020757">
    <property type="protein sequence ID" value="ELA31266.1"/>
    <property type="molecule type" value="Genomic_DNA"/>
</dbReference>
<dbReference type="InParanoid" id="L2FYX7"/>
<sequence>MDGEAAYDRCTLTGGPALMDGKKDFPCNLKLEGPVPALDDLGAIEGLSSQTSAAFQGGEQIDAVTRALLSTLFYFELTARPMKNQSSTMCVDRIVCNLDPGTDLHHLIMSLAGGEAEFFVQGVVVPLQRKSVNYRSKRFQQSIQRNVRDLDSEFPIALRVSGLGFE</sequence>
<evidence type="ECO:0000313" key="2">
    <source>
        <dbReference type="EMBL" id="KAF4473739.1"/>
    </source>
</evidence>
<protein>
    <submittedName>
        <fullName evidence="1">Uncharacterized protein</fullName>
    </submittedName>
</protein>
<dbReference type="EMBL" id="ANPB02000012">
    <property type="protein sequence ID" value="KAF4473739.1"/>
    <property type="molecule type" value="Genomic_DNA"/>
</dbReference>
<accession>L2FYX7</accession>
<dbReference type="Proteomes" id="UP000011096">
    <property type="component" value="Unassembled WGS sequence"/>
</dbReference>
<evidence type="ECO:0000313" key="3">
    <source>
        <dbReference type="Proteomes" id="UP000011096"/>
    </source>
</evidence>
<dbReference type="OrthoDB" id="5384553at2759"/>
<reference evidence="1" key="1">
    <citation type="submission" date="2012-08" db="EMBL/GenBank/DDBJ databases">
        <title>Genome analysis of Colletotrichum orbiculare and Colletotrichum fructicola.</title>
        <authorList>
            <person name="Gan P.H.P."/>
            <person name="Ikeda K."/>
            <person name="Irieda H."/>
            <person name="Narusaka M."/>
            <person name="O'Connell R.J."/>
            <person name="Narusaka Y."/>
            <person name="Takano Y."/>
            <person name="Kubo Y."/>
            <person name="Shirasu K."/>
        </authorList>
    </citation>
    <scope>NUCLEOTIDE SEQUENCE</scope>
    <source>
        <strain evidence="1">Nara gc5</strain>
    </source>
</reference>
<evidence type="ECO:0000313" key="1">
    <source>
        <dbReference type="EMBL" id="ELA31266.1"/>
    </source>
</evidence>
<reference evidence="2 3" key="3">
    <citation type="submission" date="2020-04" db="EMBL/GenBank/DDBJ databases">
        <title>Genome sequencing and assembly of multiple isolates from the Colletotrichum gloeosporioides species complex.</title>
        <authorList>
            <person name="Gan P."/>
            <person name="Shirasu K."/>
        </authorList>
    </citation>
    <scope>NUCLEOTIDE SEQUENCE [LARGE SCALE GENOMIC DNA]</scope>
    <source>
        <strain evidence="2 3">Nara gc5</strain>
    </source>
</reference>
<reference evidence="2 3" key="2">
    <citation type="submission" date="2012-08" db="EMBL/GenBank/DDBJ databases">
        <authorList>
            <person name="Gan P.H.P."/>
            <person name="Ikeda K."/>
            <person name="Irieda H."/>
            <person name="Narusaka M."/>
            <person name="O'Connell R.J."/>
            <person name="Narusaka Y."/>
            <person name="Takano Y."/>
            <person name="Kubo Y."/>
            <person name="Shirasu K."/>
        </authorList>
    </citation>
    <scope>NUCLEOTIDE SEQUENCE [LARGE SCALE GENOMIC DNA]</scope>
    <source>
        <strain evidence="2 3">Nara gc5</strain>
    </source>
</reference>
<proteinExistence type="predicted"/>
<dbReference type="AlphaFoldDB" id="L2FYX7"/>
<keyword evidence="3" id="KW-1185">Reference proteome</keyword>